<reference evidence="3 4" key="1">
    <citation type="submission" date="2019-03" db="EMBL/GenBank/DDBJ databases">
        <title>Genomic Encyclopedia of Type Strains, Phase IV (KMG-IV): sequencing the most valuable type-strain genomes for metagenomic binning, comparative biology and taxonomic classification.</title>
        <authorList>
            <person name="Goeker M."/>
        </authorList>
    </citation>
    <scope>NUCLEOTIDE SEQUENCE [LARGE SCALE GENOMIC DNA]</scope>
    <source>
        <strain evidence="3 4">DSM 1837</strain>
    </source>
</reference>
<dbReference type="Pfam" id="PF13477">
    <property type="entry name" value="Glyco_trans_4_2"/>
    <property type="match status" value="1"/>
</dbReference>
<evidence type="ECO:0000313" key="4">
    <source>
        <dbReference type="Proteomes" id="UP000295182"/>
    </source>
</evidence>
<feature type="domain" description="Glycosyltransferase subfamily 4-like N-terminal" evidence="2">
    <location>
        <begin position="2"/>
        <end position="135"/>
    </location>
</feature>
<dbReference type="EMBL" id="SLXH01000010">
    <property type="protein sequence ID" value="TCP18008.1"/>
    <property type="molecule type" value="Genomic_DNA"/>
</dbReference>
<dbReference type="InterPro" id="IPR028098">
    <property type="entry name" value="Glyco_trans_4-like_N"/>
</dbReference>
<evidence type="ECO:0000259" key="2">
    <source>
        <dbReference type="Pfam" id="PF13477"/>
    </source>
</evidence>
<dbReference type="InterPro" id="IPR050194">
    <property type="entry name" value="Glycosyltransferase_grp1"/>
</dbReference>
<dbReference type="RefSeq" id="WP_165887073.1">
    <property type="nucleotide sequence ID" value="NZ_QXNC01000031.1"/>
</dbReference>
<dbReference type="SUPFAM" id="SSF53756">
    <property type="entry name" value="UDP-Glycosyltransferase/glycogen phosphorylase"/>
    <property type="match status" value="1"/>
</dbReference>
<sequence length="369" mass="39992">MKIALLGPANVIHYQRWAYALAARDHEVHLISQHPDAAIAVSPVFASKTWLPIKRTWGYAGNVPALRRALAHIQPDIVNTHYASGYGLSASLATCHPCVLSVWGSDVYDFPYESRLKSLVLRWNLRRATAIASTSHAMARQVARLIPGAPSAHITPFGVDCDMFTPAPQRTTGPFTIGIVKTLAPTYGVDLLVRAFAQLLQSPAMLRLDAERPLRLLLVGDGPEHGPLQQLVAQLGLQARVHFAGHVTHGQVPSWLRQFDIFAAPSRSESFGVAAVEASACGLPVVVSDAGGLPEVVDAGRTGLVVARENVPALADALQALALNAPLREAMGYEGRQHVLNHYEWHRCVDQMLDCYQTVIAMARGHTST</sequence>
<feature type="domain" description="Glycosyl transferase family 1" evidence="1">
    <location>
        <begin position="172"/>
        <end position="337"/>
    </location>
</feature>
<dbReference type="GO" id="GO:0016757">
    <property type="term" value="F:glycosyltransferase activity"/>
    <property type="evidence" value="ECO:0007669"/>
    <property type="project" value="InterPro"/>
</dbReference>
<evidence type="ECO:0000313" key="3">
    <source>
        <dbReference type="EMBL" id="TCP18008.1"/>
    </source>
</evidence>
<dbReference type="PANTHER" id="PTHR45947">
    <property type="entry name" value="SULFOQUINOVOSYL TRANSFERASE SQD2"/>
    <property type="match status" value="1"/>
</dbReference>
<evidence type="ECO:0000259" key="1">
    <source>
        <dbReference type="Pfam" id="PF00534"/>
    </source>
</evidence>
<dbReference type="Proteomes" id="UP000295182">
    <property type="component" value="Unassembled WGS sequence"/>
</dbReference>
<protein>
    <submittedName>
        <fullName evidence="3">Glycosyltransferase involved in cell wall biosynthesis</fullName>
    </submittedName>
</protein>
<comment type="caution">
    <text evidence="3">The sequence shown here is derived from an EMBL/GenBank/DDBJ whole genome shotgun (WGS) entry which is preliminary data.</text>
</comment>
<dbReference type="InterPro" id="IPR001296">
    <property type="entry name" value="Glyco_trans_1"/>
</dbReference>
<dbReference type="Gene3D" id="3.40.50.2000">
    <property type="entry name" value="Glycogen Phosphorylase B"/>
    <property type="match status" value="2"/>
</dbReference>
<dbReference type="PANTHER" id="PTHR45947:SF3">
    <property type="entry name" value="SULFOQUINOVOSYL TRANSFERASE SQD2"/>
    <property type="match status" value="1"/>
</dbReference>
<dbReference type="Pfam" id="PF00534">
    <property type="entry name" value="Glycos_transf_1"/>
    <property type="match status" value="1"/>
</dbReference>
<gene>
    <name evidence="3" type="ORF">EV674_110103</name>
</gene>
<dbReference type="AlphaFoldDB" id="A0A4R2NAH9"/>
<organism evidence="3 4">
    <name type="scientific">Simplicispira metamorpha</name>
    <dbReference type="NCBI Taxonomy" id="80881"/>
    <lineage>
        <taxon>Bacteria</taxon>
        <taxon>Pseudomonadati</taxon>
        <taxon>Pseudomonadota</taxon>
        <taxon>Betaproteobacteria</taxon>
        <taxon>Burkholderiales</taxon>
        <taxon>Comamonadaceae</taxon>
        <taxon>Simplicispira</taxon>
    </lineage>
</organism>
<keyword evidence="3" id="KW-0808">Transferase</keyword>
<name>A0A4R2NAH9_9BURK</name>
<proteinExistence type="predicted"/>
<accession>A0A4R2NAH9</accession>
<keyword evidence="4" id="KW-1185">Reference proteome</keyword>